<reference evidence="2" key="1">
    <citation type="submission" date="2020-11" db="EMBL/GenBank/DDBJ databases">
        <title>Complete genome sequence of a novel pathogenic Methylobacterium strain isolated from rice in Vietnam.</title>
        <authorList>
            <person name="Lai K."/>
            <person name="Okazaki S."/>
            <person name="Higashi K."/>
            <person name="Mori H."/>
            <person name="Toyoda A."/>
            <person name="Kurokawa K."/>
        </authorList>
    </citation>
    <scope>NUCLEOTIDE SEQUENCE</scope>
    <source>
        <strain evidence="2">VL1</strain>
    </source>
</reference>
<evidence type="ECO:0000313" key="2">
    <source>
        <dbReference type="EMBL" id="BCM83579.1"/>
    </source>
</evidence>
<name>A0A8H8WSK0_9HYPH</name>
<feature type="domain" description="ParB-like N-terminal" evidence="1">
    <location>
        <begin position="12"/>
        <end position="99"/>
    </location>
</feature>
<dbReference type="Proteomes" id="UP000663508">
    <property type="component" value="Chromosome"/>
</dbReference>
<dbReference type="SUPFAM" id="SSF110849">
    <property type="entry name" value="ParB/Sulfiredoxin"/>
    <property type="match status" value="1"/>
</dbReference>
<dbReference type="RefSeq" id="WP_207182592.1">
    <property type="nucleotide sequence ID" value="NZ_AP024145.1"/>
</dbReference>
<dbReference type="InterPro" id="IPR036086">
    <property type="entry name" value="ParB/Sulfiredoxin_sf"/>
</dbReference>
<dbReference type="KEGG" id="mind:mvi_20400"/>
<sequence length="243" mass="26320">MTANALFHMEFALRPTANLRPYERNARQHSAQQLDQIAGAVRTFGWTNPVLVDEADMILAGHGRVEAATTRLGLKEVPCLRVTGLSHAEKRALILADNKIALNATWDEAMVAREIADLRALADVGELDLDIGVIGFSAADLAGLDKLLEPVPEPEGPRQVEMEDEPAVCQQGETWCLGNHRLTVGGGEAARDADLIVRMWERETKEEATLASSGMAFKAAAAARGIEFTRPATKSQRARTKAG</sequence>
<dbReference type="Gene3D" id="3.90.1530.10">
    <property type="entry name" value="Conserved hypothetical protein from pyrococcus furiosus pfu- 392566-001, ParB domain"/>
    <property type="match status" value="1"/>
</dbReference>
<dbReference type="CDD" id="cd16403">
    <property type="entry name" value="ParB_N_like_MT"/>
    <property type="match status" value="1"/>
</dbReference>
<evidence type="ECO:0000313" key="3">
    <source>
        <dbReference type="Proteomes" id="UP000663508"/>
    </source>
</evidence>
<dbReference type="InterPro" id="IPR003115">
    <property type="entry name" value="ParB_N"/>
</dbReference>
<proteinExistence type="predicted"/>
<protein>
    <recommendedName>
        <fullName evidence="1">ParB-like N-terminal domain-containing protein</fullName>
    </recommendedName>
</protein>
<accession>A0A8H8WSK0</accession>
<dbReference type="AlphaFoldDB" id="A0A8H8WSK0"/>
<gene>
    <name evidence="2" type="ORF">mvi_20400</name>
</gene>
<dbReference type="Pfam" id="PF02195">
    <property type="entry name" value="ParB_N"/>
    <property type="match status" value="1"/>
</dbReference>
<evidence type="ECO:0000259" key="1">
    <source>
        <dbReference type="SMART" id="SM00470"/>
    </source>
</evidence>
<dbReference type="SMART" id="SM00470">
    <property type="entry name" value="ParB"/>
    <property type="match status" value="1"/>
</dbReference>
<organism evidence="2 3">
    <name type="scientific">Methylobacterium indicum</name>
    <dbReference type="NCBI Taxonomy" id="1775910"/>
    <lineage>
        <taxon>Bacteria</taxon>
        <taxon>Pseudomonadati</taxon>
        <taxon>Pseudomonadota</taxon>
        <taxon>Alphaproteobacteria</taxon>
        <taxon>Hyphomicrobiales</taxon>
        <taxon>Methylobacteriaceae</taxon>
        <taxon>Methylobacterium</taxon>
    </lineage>
</organism>
<dbReference type="EMBL" id="AP024145">
    <property type="protein sequence ID" value="BCM83579.1"/>
    <property type="molecule type" value="Genomic_DNA"/>
</dbReference>